<reference evidence="2" key="1">
    <citation type="submission" date="2023-04" db="EMBL/GenBank/DDBJ databases">
        <title>Chromosome-level genome of Chaenocephalus aceratus.</title>
        <authorList>
            <person name="Park H."/>
        </authorList>
    </citation>
    <scope>NUCLEOTIDE SEQUENCE</scope>
    <source>
        <strain evidence="2">DE</strain>
        <tissue evidence="2">Muscle</tissue>
    </source>
</reference>
<evidence type="ECO:0000313" key="2">
    <source>
        <dbReference type="EMBL" id="KAK1891431.1"/>
    </source>
</evidence>
<keyword evidence="3" id="KW-1185">Reference proteome</keyword>
<proteinExistence type="predicted"/>
<accession>A0AAD9BY60</accession>
<protein>
    <submittedName>
        <fullName evidence="2">RIPOR family member 3</fullName>
    </submittedName>
</protein>
<organism evidence="2 3">
    <name type="scientific">Dissostichus eleginoides</name>
    <name type="common">Patagonian toothfish</name>
    <name type="synonym">Dissostichus amissus</name>
    <dbReference type="NCBI Taxonomy" id="100907"/>
    <lineage>
        <taxon>Eukaryota</taxon>
        <taxon>Metazoa</taxon>
        <taxon>Chordata</taxon>
        <taxon>Craniata</taxon>
        <taxon>Vertebrata</taxon>
        <taxon>Euteleostomi</taxon>
        <taxon>Actinopterygii</taxon>
        <taxon>Neopterygii</taxon>
        <taxon>Teleostei</taxon>
        <taxon>Neoteleostei</taxon>
        <taxon>Acanthomorphata</taxon>
        <taxon>Eupercaria</taxon>
        <taxon>Perciformes</taxon>
        <taxon>Notothenioidei</taxon>
        <taxon>Nototheniidae</taxon>
        <taxon>Dissostichus</taxon>
    </lineage>
</organism>
<gene>
    <name evidence="2" type="ORF">KUDE01_010259</name>
</gene>
<evidence type="ECO:0000256" key="1">
    <source>
        <dbReference type="SAM" id="MobiDB-lite"/>
    </source>
</evidence>
<dbReference type="EMBL" id="JASDAP010000015">
    <property type="protein sequence ID" value="KAK1891431.1"/>
    <property type="molecule type" value="Genomic_DNA"/>
</dbReference>
<feature type="non-terminal residue" evidence="2">
    <location>
        <position position="112"/>
    </location>
</feature>
<name>A0AAD9BY60_DISEL</name>
<comment type="caution">
    <text evidence="2">The sequence shown here is derived from an EMBL/GenBank/DDBJ whole genome shotgun (WGS) entry which is preliminary data.</text>
</comment>
<dbReference type="AlphaFoldDB" id="A0AAD9BY60"/>
<evidence type="ECO:0000313" key="3">
    <source>
        <dbReference type="Proteomes" id="UP001228049"/>
    </source>
</evidence>
<sequence>EGLWSLVSLQGPPRLCRSVPLSPAETVERSRVEHILTDSGCQENSFSLSIFDSACTVIESAAGASKEVDSKPSVPAGDLTPSHPVTETEKAERPLSIVLLTLLWQHRKWRDP</sequence>
<feature type="region of interest" description="Disordered" evidence="1">
    <location>
        <begin position="63"/>
        <end position="91"/>
    </location>
</feature>
<dbReference type="Proteomes" id="UP001228049">
    <property type="component" value="Unassembled WGS sequence"/>
</dbReference>